<evidence type="ECO:0000313" key="9">
    <source>
        <dbReference type="EMBL" id="GEO34929.1"/>
    </source>
</evidence>
<dbReference type="PANTHER" id="PTHR33452">
    <property type="entry name" value="OXIDOREDUCTASE CATD-RELATED"/>
    <property type="match status" value="1"/>
</dbReference>
<dbReference type="AlphaFoldDB" id="A0A512DEN2"/>
<dbReference type="InterPro" id="IPR051907">
    <property type="entry name" value="DoxX-like_oxidoreductase"/>
</dbReference>
<accession>A0A512DEN2</accession>
<feature type="transmembrane region" description="Helical" evidence="8">
    <location>
        <begin position="137"/>
        <end position="155"/>
    </location>
</feature>
<dbReference type="PANTHER" id="PTHR33452:SF1">
    <property type="entry name" value="INNER MEMBRANE PROTEIN YPHA-RELATED"/>
    <property type="match status" value="1"/>
</dbReference>
<keyword evidence="5 8" id="KW-1133">Transmembrane helix</keyword>
<evidence type="ECO:0000256" key="3">
    <source>
        <dbReference type="ARBA" id="ARBA00022475"/>
    </source>
</evidence>
<gene>
    <name evidence="9" type="ORF">CAE01nite_26540</name>
</gene>
<name>A0A512DEN2_9CELL</name>
<dbReference type="GO" id="GO:0005886">
    <property type="term" value="C:plasma membrane"/>
    <property type="evidence" value="ECO:0007669"/>
    <property type="project" value="UniProtKB-SubCell"/>
</dbReference>
<dbReference type="EMBL" id="BJYY01000016">
    <property type="protein sequence ID" value="GEO34929.1"/>
    <property type="molecule type" value="Genomic_DNA"/>
</dbReference>
<keyword evidence="4 8" id="KW-0812">Transmembrane</keyword>
<proteinExistence type="inferred from homology"/>
<dbReference type="InterPro" id="IPR032808">
    <property type="entry name" value="DoxX"/>
</dbReference>
<evidence type="ECO:0000256" key="8">
    <source>
        <dbReference type="SAM" id="Phobius"/>
    </source>
</evidence>
<evidence type="ECO:0000256" key="5">
    <source>
        <dbReference type="ARBA" id="ARBA00022989"/>
    </source>
</evidence>
<dbReference type="Proteomes" id="UP000321181">
    <property type="component" value="Unassembled WGS sequence"/>
</dbReference>
<evidence type="ECO:0000256" key="4">
    <source>
        <dbReference type="ARBA" id="ARBA00022692"/>
    </source>
</evidence>
<evidence type="ECO:0000256" key="2">
    <source>
        <dbReference type="ARBA" id="ARBA00006679"/>
    </source>
</evidence>
<dbReference type="RefSeq" id="WP_146905380.1">
    <property type="nucleotide sequence ID" value="NZ_BAAARM010000001.1"/>
</dbReference>
<keyword evidence="3" id="KW-1003">Cell membrane</keyword>
<feature type="region of interest" description="Disordered" evidence="7">
    <location>
        <begin position="166"/>
        <end position="196"/>
    </location>
</feature>
<protein>
    <recommendedName>
        <fullName evidence="11">DoxX family protein</fullName>
    </recommendedName>
</protein>
<dbReference type="OrthoDB" id="1122432at2"/>
<evidence type="ECO:0000256" key="6">
    <source>
        <dbReference type="ARBA" id="ARBA00023136"/>
    </source>
</evidence>
<sequence>MHIGRFLARTVIGSLFIGHGAQKLFGSFGGPGIEGTSGMMESLDMHPSRRNAYAAGVSEAGGGALLLTGLATPFACAALIGTMITAVRKVHLPNGPWAANGGYEYNVALIAALVALAEDGPGSVSLDALLGTERKGTAWGVFALLAGAIASTAAIEVGRRAGADATAPAEPAVAPYGDTAGDPVTSDDPGTPGGVA</sequence>
<evidence type="ECO:0000313" key="10">
    <source>
        <dbReference type="Proteomes" id="UP000321181"/>
    </source>
</evidence>
<reference evidence="9 10" key="1">
    <citation type="submission" date="2019-07" db="EMBL/GenBank/DDBJ databases">
        <title>Whole genome shotgun sequence of Cellulomonas aerilata NBRC 106308.</title>
        <authorList>
            <person name="Hosoyama A."/>
            <person name="Uohara A."/>
            <person name="Ohji S."/>
            <person name="Ichikawa N."/>
        </authorList>
    </citation>
    <scope>NUCLEOTIDE SEQUENCE [LARGE SCALE GENOMIC DNA]</scope>
    <source>
        <strain evidence="9 10">NBRC 106308</strain>
    </source>
</reference>
<evidence type="ECO:0000256" key="1">
    <source>
        <dbReference type="ARBA" id="ARBA00004651"/>
    </source>
</evidence>
<evidence type="ECO:0008006" key="11">
    <source>
        <dbReference type="Google" id="ProtNLM"/>
    </source>
</evidence>
<evidence type="ECO:0000256" key="7">
    <source>
        <dbReference type="SAM" id="MobiDB-lite"/>
    </source>
</evidence>
<feature type="transmembrane region" description="Helical" evidence="8">
    <location>
        <begin position="64"/>
        <end position="85"/>
    </location>
</feature>
<keyword evidence="6 8" id="KW-0472">Membrane</keyword>
<organism evidence="9 10">
    <name type="scientific">Cellulomonas aerilata</name>
    <dbReference type="NCBI Taxonomy" id="515326"/>
    <lineage>
        <taxon>Bacteria</taxon>
        <taxon>Bacillati</taxon>
        <taxon>Actinomycetota</taxon>
        <taxon>Actinomycetes</taxon>
        <taxon>Micrococcales</taxon>
        <taxon>Cellulomonadaceae</taxon>
        <taxon>Cellulomonas</taxon>
    </lineage>
</organism>
<comment type="caution">
    <text evidence="9">The sequence shown here is derived from an EMBL/GenBank/DDBJ whole genome shotgun (WGS) entry which is preliminary data.</text>
</comment>
<feature type="compositionally biased region" description="Low complexity" evidence="7">
    <location>
        <begin position="166"/>
        <end position="175"/>
    </location>
</feature>
<dbReference type="Pfam" id="PF07681">
    <property type="entry name" value="DoxX"/>
    <property type="match status" value="1"/>
</dbReference>
<comment type="subcellular location">
    <subcellularLocation>
        <location evidence="1">Cell membrane</location>
        <topology evidence="1">Multi-pass membrane protein</topology>
    </subcellularLocation>
</comment>
<comment type="similarity">
    <text evidence="2">Belongs to the DoxX family.</text>
</comment>
<keyword evidence="10" id="KW-1185">Reference proteome</keyword>